<name>A0A7G8PVW9_9FLAO</name>
<dbReference type="RefSeq" id="WP_186988174.1">
    <property type="nucleotide sequence ID" value="NZ_CP052909.1"/>
</dbReference>
<organism evidence="1 2">
    <name type="scientific">Constantimarinum furrinae</name>
    <dbReference type="NCBI Taxonomy" id="2562285"/>
    <lineage>
        <taxon>Bacteria</taxon>
        <taxon>Pseudomonadati</taxon>
        <taxon>Bacteroidota</taxon>
        <taxon>Flavobacteriia</taxon>
        <taxon>Flavobacteriales</taxon>
        <taxon>Flavobacteriaceae</taxon>
        <taxon>Altibacter/Constantimarinum group</taxon>
        <taxon>Constantimarinum</taxon>
    </lineage>
</organism>
<evidence type="ECO:0000313" key="1">
    <source>
        <dbReference type="EMBL" id="QNJ98485.1"/>
    </source>
</evidence>
<reference evidence="1 2" key="1">
    <citation type="submission" date="2020-04" db="EMBL/GenBank/DDBJ databases">
        <title>Genome sequence of Altibacter aquimarinus strain ALE3EI.</title>
        <authorList>
            <person name="Oh H.-M."/>
            <person name="Jang D."/>
        </authorList>
    </citation>
    <scope>NUCLEOTIDE SEQUENCE [LARGE SCALE GENOMIC DNA]</scope>
    <source>
        <strain evidence="1 2">ALE3EI</strain>
    </source>
</reference>
<sequence>MKIYLSVLSMLVSFTGVSQPSTEVYLFDISSSAEGISLMNMRNISSDPGYDNQPSFASNDRILFAANNHGQTDIADFNISLNKKGWFHKGSASSQYSPQKLPSSQTVLSVHLDSTGYQRLYTHSPGNATFEETIPNLRVAYFAMFNDHLMLATVLADDGMDLIMSNLNTKKTDTLLRGVGRSVHKVPNTPSMSYTVVNEEGNLDIYLLDVEDNATSYFICQLPIGIQDYAWLNDHQMILASDTKLYRYDTLDRPEWTEVASLDKMGFKDISRIAVSPDGKKIALVALPDSE</sequence>
<proteinExistence type="predicted"/>
<gene>
    <name evidence="1" type="ORF">ALE3EI_1938</name>
</gene>
<dbReference type="Proteomes" id="UP000515514">
    <property type="component" value="Chromosome"/>
</dbReference>
<dbReference type="SUPFAM" id="SSF82171">
    <property type="entry name" value="DPP6 N-terminal domain-like"/>
    <property type="match status" value="1"/>
</dbReference>
<keyword evidence="2" id="KW-1185">Reference proteome</keyword>
<accession>A0A7G8PVW9</accession>
<dbReference type="KEGG" id="alti:ALE3EI_1938"/>
<protein>
    <submittedName>
        <fullName evidence="1">Uncharacterized protein</fullName>
    </submittedName>
</protein>
<dbReference type="AlphaFoldDB" id="A0A7G8PVW9"/>
<evidence type="ECO:0000313" key="2">
    <source>
        <dbReference type="Proteomes" id="UP000515514"/>
    </source>
</evidence>
<dbReference type="EMBL" id="CP052909">
    <property type="protein sequence ID" value="QNJ98485.1"/>
    <property type="molecule type" value="Genomic_DNA"/>
</dbReference>